<evidence type="ECO:0000313" key="2">
    <source>
        <dbReference type="Proteomes" id="UP000001414"/>
    </source>
</evidence>
<sequence length="218" mass="25491">MGRGLYEWYYKENIIQLEFVTYSDREVDVLRRATGIIHFSQTKFSGQVDKESVDFVSNTHSKSEVKSFTSAVVTKEIFLNAIHLVFTGNTACQIRTGFYNYILSVYHSKSCSSHYRQFQVHRISLDITQFCTFLSKHQRRLNRPHISKLIFHSHSNIKTYSHVRISVSCEITHVHTYLSIPGNLRIRNDRNKCKQHKNQTFFHISHFFSLPPSSLRAA</sequence>
<name>Q8A0X0_BACTN</name>
<dbReference type="Proteomes" id="UP000001414">
    <property type="component" value="Chromosome"/>
</dbReference>
<organism evidence="1 2">
    <name type="scientific">Bacteroides thetaiotaomicron (strain ATCC 29148 / DSM 2079 / JCM 5827 / CCUG 10774 / NCTC 10582 / VPI-5482 / E50)</name>
    <dbReference type="NCBI Taxonomy" id="226186"/>
    <lineage>
        <taxon>Bacteria</taxon>
        <taxon>Pseudomonadati</taxon>
        <taxon>Bacteroidota</taxon>
        <taxon>Bacteroidia</taxon>
        <taxon>Bacteroidales</taxon>
        <taxon>Bacteroidaceae</taxon>
        <taxon>Bacteroides</taxon>
    </lineage>
</organism>
<reference evidence="1 2" key="1">
    <citation type="journal article" date="2003" name="Science">
        <title>A genomic view of the human-Bacteroides thetaiotaomicron symbiosis.</title>
        <authorList>
            <person name="Xu J."/>
            <person name="Bjursell M.K."/>
            <person name="Himrod J."/>
            <person name="Deng S."/>
            <person name="Carmichael L.K."/>
            <person name="Chiang H.C."/>
            <person name="Hooper L.V."/>
            <person name="Gordon J.I."/>
        </authorList>
    </citation>
    <scope>NUCLEOTIDE SEQUENCE [LARGE SCALE GENOMIC DNA]</scope>
    <source>
        <strain evidence="2">ATCC 29148 / DSM 2079 / JCM 5827 / CCUG 10774 / NCTC 10582 / VPI-5482 / E50</strain>
    </source>
</reference>
<dbReference type="HOGENOM" id="CLU_1264852_0_0_10"/>
<evidence type="ECO:0000313" key="1">
    <source>
        <dbReference type="EMBL" id="AAO79006.1"/>
    </source>
</evidence>
<dbReference type="KEGG" id="bth:BT_3901"/>
<dbReference type="PaxDb" id="226186-BT_3901"/>
<reference evidence="1 2" key="2">
    <citation type="journal article" date="2009" name="Proc. Natl. Acad. Sci. U.S.A.">
        <title>Characterizing a model human gut microbiota composed of members of its two dominant bacterial phyla.</title>
        <authorList>
            <person name="Mahowald M.A."/>
            <person name="Rey F.E."/>
            <person name="Seedorf H."/>
            <person name="Turnbaugh P.J."/>
            <person name="Fulton R.S."/>
            <person name="Wollam A."/>
            <person name="Shah N."/>
            <person name="Wang C."/>
            <person name="Magrini V."/>
            <person name="Wilson R.K."/>
            <person name="Cantarel B.L."/>
            <person name="Coutinho P.M."/>
            <person name="Henrissat B."/>
            <person name="Crock L.W."/>
            <person name="Russell A."/>
            <person name="Verberkmoes N.C."/>
            <person name="Hettich R.L."/>
            <person name="Gordon J.I."/>
        </authorList>
    </citation>
    <scope>NUCLEOTIDE SEQUENCE [LARGE SCALE GENOMIC DNA]</scope>
    <source>
        <strain evidence="2">ATCC 29148 / DSM 2079 / JCM 5827 / CCUG 10774 / NCTC 10582 / VPI-5482 / E50</strain>
    </source>
</reference>
<dbReference type="EnsemblBacteria" id="AAO79006">
    <property type="protein sequence ID" value="AAO79006"/>
    <property type="gene ID" value="BT_3901"/>
</dbReference>
<dbReference type="EMBL" id="AE015928">
    <property type="protein sequence ID" value="AAO79006.1"/>
    <property type="molecule type" value="Genomic_DNA"/>
</dbReference>
<keyword evidence="2" id="KW-1185">Reference proteome</keyword>
<proteinExistence type="predicted"/>
<accession>Q8A0X0</accession>
<dbReference type="AlphaFoldDB" id="Q8A0X0"/>
<dbReference type="InParanoid" id="Q8A0X0"/>
<gene>
    <name evidence="1" type="ordered locus">BT_3901</name>
</gene>
<protein>
    <submittedName>
        <fullName evidence="1">Uncharacterized protein</fullName>
    </submittedName>
</protein>